<dbReference type="Gene3D" id="3.20.20.80">
    <property type="entry name" value="Glycosidases"/>
    <property type="match status" value="1"/>
</dbReference>
<dbReference type="InterPro" id="IPR029018">
    <property type="entry name" value="Hex-like_dom2"/>
</dbReference>
<dbReference type="PANTHER" id="PTHR43678:SF1">
    <property type="entry name" value="BETA-N-ACETYLHEXOSAMINIDASE"/>
    <property type="match status" value="1"/>
</dbReference>
<dbReference type="SUPFAM" id="SSF51445">
    <property type="entry name" value="(Trans)glycosidases"/>
    <property type="match status" value="1"/>
</dbReference>
<dbReference type="AlphaFoldDB" id="R6TTX3"/>
<evidence type="ECO:0000256" key="4">
    <source>
        <dbReference type="PIRSR" id="PIRSR625705-1"/>
    </source>
</evidence>
<evidence type="ECO:0000313" key="8">
    <source>
        <dbReference type="Proteomes" id="UP000017938"/>
    </source>
</evidence>
<feature type="active site" description="Proton donor" evidence="4">
    <location>
        <position position="283"/>
    </location>
</feature>
<dbReference type="STRING" id="1263015.BN580_00208"/>
<dbReference type="InterPro" id="IPR052764">
    <property type="entry name" value="GH20_Enzymes"/>
</dbReference>
<dbReference type="InterPro" id="IPR025705">
    <property type="entry name" value="Beta_hexosaminidase_sua/sub"/>
</dbReference>
<dbReference type="InterPro" id="IPR017853">
    <property type="entry name" value="GH"/>
</dbReference>
<dbReference type="InterPro" id="IPR015882">
    <property type="entry name" value="HEX_bac_N"/>
</dbReference>
<dbReference type="SUPFAM" id="SSF55545">
    <property type="entry name" value="beta-N-acetylhexosaminidase-like domain"/>
    <property type="match status" value="1"/>
</dbReference>
<dbReference type="Pfam" id="PF02838">
    <property type="entry name" value="Glyco_hydro_20b"/>
    <property type="match status" value="1"/>
</dbReference>
<feature type="domain" description="Beta-hexosaminidase bacterial type N-terminal" evidence="6">
    <location>
        <begin position="44"/>
        <end position="97"/>
    </location>
</feature>
<dbReference type="InterPro" id="IPR015883">
    <property type="entry name" value="Glyco_hydro_20_cat"/>
</dbReference>
<comment type="similarity">
    <text evidence="1">Belongs to the glycosyl hydrolase 20 family.</text>
</comment>
<dbReference type="GO" id="GO:0005975">
    <property type="term" value="P:carbohydrate metabolic process"/>
    <property type="evidence" value="ECO:0007669"/>
    <property type="project" value="InterPro"/>
</dbReference>
<gene>
    <name evidence="7" type="ORF">BN580_00208</name>
</gene>
<keyword evidence="2" id="KW-0378">Hydrolase</keyword>
<protein>
    <submittedName>
        <fullName evidence="7">Beta-N-acetylhexosaminidase</fullName>
    </submittedName>
</protein>
<sequence length="609" mass="70213">MFFQPKTWEKVQPITIHKNIILSGLCGYATEVLRKAAFVAGTENGITTVLGVCDATLPPEAYTVTISDESITIFYSEDRGMLYAAVTILQMVEHKELYTGSLSDAPDVNVRGYRGFLPGRRSLSDFYYLVDMLAYYKYNTIFLEVGGAMEYLRHPEINTAWKAYADETHRYSGRSLEIQNGYDWAKDAIHTDNGEGEILSQEEVRSIVAYCESRGLTVYPEVPLFSHADYLCLAHPEIAERKEDPYPDTYCPNHPDTYPLVFDVLEEVIDVFHPAVIHIGHDELYSIALCPRCADKKPEDIYADDIIKIHDFLKQRGIRTAMWGEKLLPVITRERCVGGLAKDAIENGHRHCFPALFLCQQRIPKDVLILHWFYPYGIQYDFVYHTQGLEAIFGNLDPLDVEDWRLRIEKGIRGGVVSNWGSYFREEMQRNGQYRQVIFSAYAMWHSFYDTPMKAKVMKLSYEEAYRYHFSSLPSQKRITVDHTTDAFFPYKWFVDGEFVTDIYKLGDYVVTYEDGTTMDLEVKYGKNISHHALPMLFLESGKEKETYTFEEAGSASELCYSAMPYENSEKVYYQTIFENPYPEKNILSIAYRPSSDHSVYIKSIHIGE</sequence>
<dbReference type="Gene3D" id="3.30.379.10">
    <property type="entry name" value="Chitobiase/beta-hexosaminidase domain 2-like"/>
    <property type="match status" value="1"/>
</dbReference>
<comment type="caution">
    <text evidence="7">The sequence shown here is derived from an EMBL/GenBank/DDBJ whole genome shotgun (WGS) entry which is preliminary data.</text>
</comment>
<evidence type="ECO:0000259" key="6">
    <source>
        <dbReference type="Pfam" id="PF02838"/>
    </source>
</evidence>
<name>R6TTX3_9BACT</name>
<evidence type="ECO:0000256" key="2">
    <source>
        <dbReference type="ARBA" id="ARBA00022801"/>
    </source>
</evidence>
<dbReference type="PANTHER" id="PTHR43678">
    <property type="entry name" value="PUTATIVE (AFU_ORTHOLOGUE AFUA_2G00640)-RELATED"/>
    <property type="match status" value="1"/>
</dbReference>
<evidence type="ECO:0000256" key="1">
    <source>
        <dbReference type="ARBA" id="ARBA00006285"/>
    </source>
</evidence>
<dbReference type="PRINTS" id="PR00738">
    <property type="entry name" value="GLHYDRLASE20"/>
</dbReference>
<keyword evidence="3" id="KW-0326">Glycosidase</keyword>
<dbReference type="Pfam" id="PF00728">
    <property type="entry name" value="Glyco_hydro_20"/>
    <property type="match status" value="1"/>
</dbReference>
<evidence type="ECO:0000313" key="7">
    <source>
        <dbReference type="EMBL" id="CDC76898.1"/>
    </source>
</evidence>
<organism evidence="7 8">
    <name type="scientific">Candidatus Colimorpha enterica</name>
    <dbReference type="NCBI Taxonomy" id="3083063"/>
    <lineage>
        <taxon>Bacteria</taxon>
        <taxon>Pseudomonadati</taxon>
        <taxon>Bacteroidota</taxon>
        <taxon>Bacteroidia</taxon>
        <taxon>Bacteroidales</taxon>
        <taxon>Candidatus Colimorpha</taxon>
    </lineage>
</organism>
<dbReference type="EMBL" id="CBFW010000405">
    <property type="protein sequence ID" value="CDC76898.1"/>
    <property type="molecule type" value="Genomic_DNA"/>
</dbReference>
<dbReference type="Proteomes" id="UP000017938">
    <property type="component" value="Unassembled WGS sequence"/>
</dbReference>
<proteinExistence type="inferred from homology"/>
<reference evidence="7" key="1">
    <citation type="submission" date="2012-11" db="EMBL/GenBank/DDBJ databases">
        <title>Dependencies among metagenomic species, viruses, plasmids and units of genetic variation.</title>
        <authorList>
            <person name="Nielsen H.B."/>
            <person name="Almeida M."/>
            <person name="Juncker A.S."/>
            <person name="Rasmussen S."/>
            <person name="Li J."/>
            <person name="Sunagawa S."/>
            <person name="Plichta D."/>
            <person name="Gautier L."/>
            <person name="Le Chatelier E."/>
            <person name="Peletier E."/>
            <person name="Bonde I."/>
            <person name="Nielsen T."/>
            <person name="Manichanh C."/>
            <person name="Arumugam M."/>
            <person name="Batto J."/>
            <person name="Santos M.B.Q.D."/>
            <person name="Blom N."/>
            <person name="Borruel N."/>
            <person name="Burgdorf K.S."/>
            <person name="Boumezbeur F."/>
            <person name="Casellas F."/>
            <person name="Dore J."/>
            <person name="Guarner F."/>
            <person name="Hansen T."/>
            <person name="Hildebrand F."/>
            <person name="Kaas R.S."/>
            <person name="Kennedy S."/>
            <person name="Kristiansen K."/>
            <person name="Kultima J.R."/>
            <person name="Leonard P."/>
            <person name="Levenez F."/>
            <person name="Lund O."/>
            <person name="Moumen B."/>
            <person name="Le Paslier D."/>
            <person name="Pons N."/>
            <person name="Pedersen O."/>
            <person name="Prifti E."/>
            <person name="Qin J."/>
            <person name="Raes J."/>
            <person name="Tap J."/>
            <person name="Tims S."/>
            <person name="Ussery D.W."/>
            <person name="Yamada T."/>
            <person name="MetaHit consortium"/>
            <person name="Renault P."/>
            <person name="Sicheritz-Ponten T."/>
            <person name="Bork P."/>
            <person name="Wang J."/>
            <person name="Brunak S."/>
            <person name="Ehrlich S.D."/>
        </authorList>
    </citation>
    <scope>NUCLEOTIDE SEQUENCE [LARGE SCALE GENOMIC DNA]</scope>
</reference>
<dbReference type="GO" id="GO:0004563">
    <property type="term" value="F:beta-N-acetylhexosaminidase activity"/>
    <property type="evidence" value="ECO:0007669"/>
    <property type="project" value="InterPro"/>
</dbReference>
<feature type="domain" description="Glycoside hydrolase family 20 catalytic" evidence="5">
    <location>
        <begin position="124"/>
        <end position="327"/>
    </location>
</feature>
<evidence type="ECO:0000256" key="3">
    <source>
        <dbReference type="ARBA" id="ARBA00023295"/>
    </source>
</evidence>
<evidence type="ECO:0000259" key="5">
    <source>
        <dbReference type="Pfam" id="PF00728"/>
    </source>
</evidence>
<accession>R6TTX3</accession>